<accession>A0A8G0PK39</accession>
<protein>
    <submittedName>
        <fullName evidence="1">Uncharacterized protein</fullName>
    </submittedName>
</protein>
<evidence type="ECO:0000313" key="1">
    <source>
        <dbReference type="EMBL" id="QYS99483.1"/>
    </source>
</evidence>
<dbReference type="Proteomes" id="UP000826661">
    <property type="component" value="Chromosome III"/>
</dbReference>
<evidence type="ECO:0000313" key="2">
    <source>
        <dbReference type="Proteomes" id="UP000826661"/>
    </source>
</evidence>
<organism evidence="1 2">
    <name type="scientific">Trichoderma simmonsii</name>
    <dbReference type="NCBI Taxonomy" id="1491479"/>
    <lineage>
        <taxon>Eukaryota</taxon>
        <taxon>Fungi</taxon>
        <taxon>Dikarya</taxon>
        <taxon>Ascomycota</taxon>
        <taxon>Pezizomycotina</taxon>
        <taxon>Sordariomycetes</taxon>
        <taxon>Hypocreomycetidae</taxon>
        <taxon>Hypocreales</taxon>
        <taxon>Hypocreaceae</taxon>
        <taxon>Trichoderma</taxon>
    </lineage>
</organism>
<dbReference type="AlphaFoldDB" id="A0A8G0PK39"/>
<sequence length="85" mass="9109">MEPLDALQSLINDVLVQTGKALRASRRDAQGNLTHAYGPTQSKLPDTIDHFHNALNELESEIVSGGSISVSLSSSSPNLPFGVFF</sequence>
<reference evidence="1 2" key="1">
    <citation type="journal article" date="2021" name="BMC Genomics">
        <title>Telomere-to-telomere genome assembly of asparaginase-producing Trichoderma simmonsii.</title>
        <authorList>
            <person name="Chung D."/>
            <person name="Kwon Y.M."/>
            <person name="Yang Y."/>
        </authorList>
    </citation>
    <scope>NUCLEOTIDE SEQUENCE [LARGE SCALE GENOMIC DNA]</scope>
    <source>
        <strain evidence="1 2">GH-Sj1</strain>
    </source>
</reference>
<gene>
    <name evidence="1" type="ORF">H0G86_006612</name>
</gene>
<proteinExistence type="predicted"/>
<name>A0A8G0PK39_9HYPO</name>
<dbReference type="EMBL" id="CP075866">
    <property type="protein sequence ID" value="QYS99483.1"/>
    <property type="molecule type" value="Genomic_DNA"/>
</dbReference>
<keyword evidence="2" id="KW-1185">Reference proteome</keyword>